<dbReference type="Gene3D" id="3.40.50.2300">
    <property type="match status" value="1"/>
</dbReference>
<keyword evidence="1 2" id="KW-0597">Phosphoprotein</keyword>
<dbReference type="PANTHER" id="PTHR44591">
    <property type="entry name" value="STRESS RESPONSE REGULATOR PROTEIN 1"/>
    <property type="match status" value="1"/>
</dbReference>
<dbReference type="PROSITE" id="PS50110">
    <property type="entry name" value="RESPONSE_REGULATORY"/>
    <property type="match status" value="1"/>
</dbReference>
<protein>
    <submittedName>
        <fullName evidence="4">Response regulator transcription factor</fullName>
    </submittedName>
</protein>
<reference evidence="4 5" key="1">
    <citation type="submission" date="2024-02" db="EMBL/GenBank/DDBJ databases">
        <title>New especies of Spiribacter isolated from saline water.</title>
        <authorList>
            <person name="Leon M.J."/>
            <person name="De La Haba R."/>
            <person name="Sanchez-Porro C."/>
            <person name="Ventosa A."/>
        </authorList>
    </citation>
    <scope>NUCLEOTIDE SEQUENCE [LARGE SCALE GENOMIC DNA]</scope>
    <source>
        <strain evidence="5">ag22IC4-227</strain>
    </source>
</reference>
<dbReference type="EMBL" id="JBAKFJ010000001">
    <property type="protein sequence ID" value="MEX0386448.1"/>
    <property type="molecule type" value="Genomic_DNA"/>
</dbReference>
<proteinExistence type="predicted"/>
<gene>
    <name evidence="4" type="ORF">V6X64_05475</name>
</gene>
<evidence type="ECO:0000313" key="4">
    <source>
        <dbReference type="EMBL" id="MEX0386448.1"/>
    </source>
</evidence>
<evidence type="ECO:0000256" key="1">
    <source>
        <dbReference type="ARBA" id="ARBA00022553"/>
    </source>
</evidence>
<keyword evidence="5" id="KW-1185">Reference proteome</keyword>
<comment type="caution">
    <text evidence="4">The sequence shown here is derived from an EMBL/GenBank/DDBJ whole genome shotgun (WGS) entry which is preliminary data.</text>
</comment>
<dbReference type="InterPro" id="IPR011006">
    <property type="entry name" value="CheY-like_superfamily"/>
</dbReference>
<dbReference type="SMART" id="SM00448">
    <property type="entry name" value="REC"/>
    <property type="match status" value="1"/>
</dbReference>
<name>A0ABV3S8I4_9GAMM</name>
<evidence type="ECO:0000256" key="2">
    <source>
        <dbReference type="PROSITE-ProRule" id="PRU00169"/>
    </source>
</evidence>
<dbReference type="Proteomes" id="UP001556653">
    <property type="component" value="Unassembled WGS sequence"/>
</dbReference>
<accession>A0ABV3S8I4</accession>
<dbReference type="Pfam" id="PF00072">
    <property type="entry name" value="Response_reg"/>
    <property type="match status" value="1"/>
</dbReference>
<sequence length="124" mass="13518">MYKNILLVDHESNLATALQFLLGHAGFNVTLAGTYAEAEAAVETMRPDLALIDANLPDRSGYDLCQALLARPGLQHLPVLMLTTRSLEVEREKALSLGATDFVVKPFDPAGMLVRVQELLREAA</sequence>
<evidence type="ECO:0000259" key="3">
    <source>
        <dbReference type="PROSITE" id="PS50110"/>
    </source>
</evidence>
<feature type="domain" description="Response regulatory" evidence="3">
    <location>
        <begin position="4"/>
        <end position="120"/>
    </location>
</feature>
<dbReference type="SUPFAM" id="SSF52172">
    <property type="entry name" value="CheY-like"/>
    <property type="match status" value="1"/>
</dbReference>
<dbReference type="PANTHER" id="PTHR44591:SF3">
    <property type="entry name" value="RESPONSE REGULATORY DOMAIN-CONTAINING PROTEIN"/>
    <property type="match status" value="1"/>
</dbReference>
<dbReference type="RefSeq" id="WP_367966921.1">
    <property type="nucleotide sequence ID" value="NZ_JBAKFI010000001.1"/>
</dbReference>
<feature type="modified residue" description="4-aspartylphosphate" evidence="2">
    <location>
        <position position="53"/>
    </location>
</feature>
<evidence type="ECO:0000313" key="5">
    <source>
        <dbReference type="Proteomes" id="UP001556653"/>
    </source>
</evidence>
<dbReference type="InterPro" id="IPR001789">
    <property type="entry name" value="Sig_transdc_resp-reg_receiver"/>
</dbReference>
<organism evidence="4 5">
    <name type="scientific">Spiribacter onubensis</name>
    <dbReference type="NCBI Taxonomy" id="3122420"/>
    <lineage>
        <taxon>Bacteria</taxon>
        <taxon>Pseudomonadati</taxon>
        <taxon>Pseudomonadota</taxon>
        <taxon>Gammaproteobacteria</taxon>
        <taxon>Chromatiales</taxon>
        <taxon>Ectothiorhodospiraceae</taxon>
        <taxon>Spiribacter</taxon>
    </lineage>
</organism>
<dbReference type="InterPro" id="IPR050595">
    <property type="entry name" value="Bact_response_regulator"/>
</dbReference>